<evidence type="ECO:0000313" key="2">
    <source>
        <dbReference type="EMBL" id="MBN1571822.1"/>
    </source>
</evidence>
<dbReference type="Proteomes" id="UP000809273">
    <property type="component" value="Unassembled WGS sequence"/>
</dbReference>
<accession>A0A9D8KC28</accession>
<dbReference type="EMBL" id="JAFGIX010000007">
    <property type="protein sequence ID" value="MBN1571822.1"/>
    <property type="molecule type" value="Genomic_DNA"/>
</dbReference>
<reference evidence="2" key="2">
    <citation type="submission" date="2021-01" db="EMBL/GenBank/DDBJ databases">
        <authorList>
            <person name="Hahn C.R."/>
            <person name="Youssef N.H."/>
            <person name="Elshahed M."/>
        </authorList>
    </citation>
    <scope>NUCLEOTIDE SEQUENCE</scope>
    <source>
        <strain evidence="2">Zod_Metabat.24</strain>
    </source>
</reference>
<evidence type="ECO:0000313" key="3">
    <source>
        <dbReference type="Proteomes" id="UP000809273"/>
    </source>
</evidence>
<dbReference type="PROSITE" id="PS00409">
    <property type="entry name" value="PROKAR_NTER_METHYL"/>
    <property type="match status" value="1"/>
</dbReference>
<reference evidence="2" key="1">
    <citation type="journal article" date="2021" name="Environ. Microbiol.">
        <title>Genomic characterization of three novel Desulfobacterota classes expand the metabolic and phylogenetic diversity of the phylum.</title>
        <authorList>
            <person name="Murphy C.L."/>
            <person name="Biggerstaff J."/>
            <person name="Eichhorn A."/>
            <person name="Ewing E."/>
            <person name="Shahan R."/>
            <person name="Soriano D."/>
            <person name="Stewart S."/>
            <person name="VanMol K."/>
            <person name="Walker R."/>
            <person name="Walters P."/>
            <person name="Elshahed M.S."/>
            <person name="Youssef N.H."/>
        </authorList>
    </citation>
    <scope>NUCLEOTIDE SEQUENCE</scope>
    <source>
        <strain evidence="2">Zod_Metabat.24</strain>
    </source>
</reference>
<protein>
    <submittedName>
        <fullName evidence="2">Prepilin-type N-terminal cleavage/methylation domain-containing protein</fullName>
    </submittedName>
</protein>
<name>A0A9D8KC28_9DELT</name>
<sequence>MMKRIVREGGFTLLELLVVVSIIAISTSIAVPTFISWAPKFRLNSAADNLEKNLMLARISAISQNSNVIVNFFESQRKYTVTYKDKTEIIELPEGTHFSGIGTSTLTFNKIGQADSNMEIKIYSDSNKLTDKKRKITVRAVTGIARVSRGW</sequence>
<gene>
    <name evidence="2" type="ORF">JW984_01360</name>
</gene>
<dbReference type="Pfam" id="PF07963">
    <property type="entry name" value="N_methyl"/>
    <property type="match status" value="1"/>
</dbReference>
<keyword evidence="1" id="KW-1133">Transmembrane helix</keyword>
<feature type="transmembrane region" description="Helical" evidence="1">
    <location>
        <begin position="12"/>
        <end position="35"/>
    </location>
</feature>
<dbReference type="NCBIfam" id="TIGR02532">
    <property type="entry name" value="IV_pilin_GFxxxE"/>
    <property type="match status" value="1"/>
</dbReference>
<dbReference type="InterPro" id="IPR012902">
    <property type="entry name" value="N_methyl_site"/>
</dbReference>
<organism evidence="2 3">
    <name type="scientific">Candidatus Zymogenus saltonus</name>
    <dbReference type="NCBI Taxonomy" id="2844893"/>
    <lineage>
        <taxon>Bacteria</taxon>
        <taxon>Deltaproteobacteria</taxon>
        <taxon>Candidatus Zymogenia</taxon>
        <taxon>Candidatus Zymogeniales</taxon>
        <taxon>Candidatus Zymogenaceae</taxon>
        <taxon>Candidatus Zymogenus</taxon>
    </lineage>
</organism>
<dbReference type="InterPro" id="IPR016785">
    <property type="entry name" value="ComGD"/>
</dbReference>
<evidence type="ECO:0000256" key="1">
    <source>
        <dbReference type="SAM" id="Phobius"/>
    </source>
</evidence>
<keyword evidence="1" id="KW-0472">Membrane</keyword>
<keyword evidence="1" id="KW-0812">Transmembrane</keyword>
<dbReference type="PIRSF" id="PIRSF021292">
    <property type="entry name" value="Competence_ComGD"/>
    <property type="match status" value="1"/>
</dbReference>
<comment type="caution">
    <text evidence="2">The sequence shown here is derived from an EMBL/GenBank/DDBJ whole genome shotgun (WGS) entry which is preliminary data.</text>
</comment>
<dbReference type="AlphaFoldDB" id="A0A9D8KC28"/>
<proteinExistence type="predicted"/>
<dbReference type="InterPro" id="IPR045584">
    <property type="entry name" value="Pilin-like"/>
</dbReference>
<dbReference type="GO" id="GO:0030420">
    <property type="term" value="P:establishment of competence for transformation"/>
    <property type="evidence" value="ECO:0007669"/>
    <property type="project" value="InterPro"/>
</dbReference>
<dbReference type="Gene3D" id="3.30.700.10">
    <property type="entry name" value="Glycoprotein, Type 4 Pilin"/>
    <property type="match status" value="1"/>
</dbReference>
<dbReference type="SUPFAM" id="SSF54523">
    <property type="entry name" value="Pili subunits"/>
    <property type="match status" value="1"/>
</dbReference>